<dbReference type="RefSeq" id="WP_005225037.1">
    <property type="nucleotide sequence ID" value="NZ_CP007031.1"/>
</dbReference>
<proteinExistence type="predicted"/>
<feature type="domain" description="Antirepressor protein ant N-terminal" evidence="1">
    <location>
        <begin position="15"/>
        <end position="123"/>
    </location>
</feature>
<accession>W0E4S6</accession>
<dbReference type="Pfam" id="PF10547">
    <property type="entry name" value="P22_AR_N"/>
    <property type="match status" value="1"/>
</dbReference>
<sequence length="241" mass="27690">MSQDSSVRASALLPVSFQDQTLYLVEHAGEPFVPMRPVVEAMGMSWQGQHEKLRARYATCVREILTQLPDDTQRRSMTCLPLRKLAGWLMTIHPNKVRPELRARIRAYQTECDDVLWHYWSQQRDSRPPLEPIASDPAPNDPITQDVRAAIARRAHAISMRHYDRIRDDLADAVRRHCERFPEAGDLIEYVETVDTPCNDLICVHRSDLWAVTNSAMSTQKNIADAVRALEEATGREWYGR</sequence>
<dbReference type="eggNOG" id="COG3378">
    <property type="taxonomic scope" value="Bacteria"/>
</dbReference>
<evidence type="ECO:0000313" key="2">
    <source>
        <dbReference type="EMBL" id="AHF04081.1"/>
    </source>
</evidence>
<reference evidence="2 3" key="1">
    <citation type="submission" date="2013-12" db="EMBL/GenBank/DDBJ databases">
        <authorList>
            <consortium name="DOE Joint Genome Institute"/>
            <person name="Bryant D.A."/>
            <person name="Huntemann M."/>
            <person name="Han J."/>
            <person name="Chen A."/>
            <person name="Kyrpides N."/>
            <person name="Mavromatis K."/>
            <person name="Markowitz V."/>
            <person name="Palaniappan K."/>
            <person name="Ivanova N."/>
            <person name="Schaumberg A."/>
            <person name="Pati A."/>
            <person name="Liolios K."/>
            <person name="Nordberg H.P."/>
            <person name="Cantor M.N."/>
            <person name="Hua S.X."/>
            <person name="Woyke T."/>
        </authorList>
    </citation>
    <scope>NUCLEOTIDE SEQUENCE [LARGE SCALE GENOMIC DNA]</scope>
    <source>
        <strain evidence="2 3">984</strain>
    </source>
</reference>
<dbReference type="OrthoDB" id="1042522at2"/>
<evidence type="ECO:0000259" key="1">
    <source>
        <dbReference type="Pfam" id="PF10547"/>
    </source>
</evidence>
<dbReference type="AlphaFoldDB" id="W0E4S6"/>
<evidence type="ECO:0000313" key="3">
    <source>
        <dbReference type="Proteomes" id="UP000005275"/>
    </source>
</evidence>
<gene>
    <name evidence="2" type="ORF">MARPU_09585</name>
</gene>
<dbReference type="EMBL" id="CP007031">
    <property type="protein sequence ID" value="AHF04081.1"/>
    <property type="molecule type" value="Genomic_DNA"/>
</dbReference>
<organism evidence="2 3">
    <name type="scientific">Marichromatium purpuratum 984</name>
    <dbReference type="NCBI Taxonomy" id="765910"/>
    <lineage>
        <taxon>Bacteria</taxon>
        <taxon>Pseudomonadati</taxon>
        <taxon>Pseudomonadota</taxon>
        <taxon>Gammaproteobacteria</taxon>
        <taxon>Chromatiales</taxon>
        <taxon>Chromatiaceae</taxon>
        <taxon>Marichromatium</taxon>
    </lineage>
</organism>
<dbReference type="HOGENOM" id="CLU_1150792_0_0_6"/>
<dbReference type="KEGG" id="mpur:MARPU_09585"/>
<keyword evidence="3" id="KW-1185">Reference proteome</keyword>
<dbReference type="InterPro" id="IPR018875">
    <property type="entry name" value="Antirepressor_Ant_N"/>
</dbReference>
<dbReference type="PRINTS" id="PR01994">
    <property type="entry name" value="ANTIREPRESSR"/>
</dbReference>
<protein>
    <recommendedName>
        <fullName evidence="1">Antirepressor protein ant N-terminal domain-containing protein</fullName>
    </recommendedName>
</protein>
<name>W0E4S6_MARPU</name>
<dbReference type="Proteomes" id="UP000005275">
    <property type="component" value="Chromosome"/>
</dbReference>